<evidence type="ECO:0000313" key="2">
    <source>
        <dbReference type="Proteomes" id="UP000274358"/>
    </source>
</evidence>
<proteinExistence type="predicted"/>
<dbReference type="OrthoDB" id="6025978at2"/>
<dbReference type="InterPro" id="IPR025459">
    <property type="entry name" value="DUF4279"/>
</dbReference>
<sequence length="138" mass="15385">MALFKNSRATIRVMGNSLRPEEVTRLLGYEPTVSQRMGEHIVDPKTGVVRIAKTGMWRLQAEQREPEDLPGQIDELLGKLTGDMRAWATVRETCQIDLFVGLFMSSGNNGLSISPEQLLALGERGIELGLDIYDHSED</sequence>
<accession>A0A432M7B8</accession>
<protein>
    <submittedName>
        <fullName evidence="1">DUF4279 domain-containing protein</fullName>
    </submittedName>
</protein>
<gene>
    <name evidence="1" type="ORF">EKH80_09575</name>
</gene>
<organism evidence="1 2">
    <name type="scientific">Dyella choica</name>
    <dbReference type="NCBI Taxonomy" id="1927959"/>
    <lineage>
        <taxon>Bacteria</taxon>
        <taxon>Pseudomonadati</taxon>
        <taxon>Pseudomonadota</taxon>
        <taxon>Gammaproteobacteria</taxon>
        <taxon>Lysobacterales</taxon>
        <taxon>Rhodanobacteraceae</taxon>
        <taxon>Dyella</taxon>
    </lineage>
</organism>
<dbReference type="Proteomes" id="UP000274358">
    <property type="component" value="Unassembled WGS sequence"/>
</dbReference>
<evidence type="ECO:0000313" key="1">
    <source>
        <dbReference type="EMBL" id="RUL75964.1"/>
    </source>
</evidence>
<name>A0A432M7B8_9GAMM</name>
<dbReference type="EMBL" id="RYYV01000006">
    <property type="protein sequence ID" value="RUL75964.1"/>
    <property type="molecule type" value="Genomic_DNA"/>
</dbReference>
<reference evidence="1 2" key="1">
    <citation type="submission" date="2018-12" db="EMBL/GenBank/DDBJ databases">
        <title>Dyella dinghuensis sp. nov. DHOA06 and Dyella choica sp. nov. 4M-K27, isolated from forest soil.</title>
        <authorList>
            <person name="Qiu L.-H."/>
            <person name="Gao Z.-H."/>
        </authorList>
    </citation>
    <scope>NUCLEOTIDE SEQUENCE [LARGE SCALE GENOMIC DNA]</scope>
    <source>
        <strain evidence="1 2">4M-K27</strain>
    </source>
</reference>
<comment type="caution">
    <text evidence="1">The sequence shown here is derived from an EMBL/GenBank/DDBJ whole genome shotgun (WGS) entry which is preliminary data.</text>
</comment>
<dbReference type="Pfam" id="PF14106">
    <property type="entry name" value="DUF4279"/>
    <property type="match status" value="1"/>
</dbReference>
<dbReference type="RefSeq" id="WP_126684529.1">
    <property type="nucleotide sequence ID" value="NZ_RYYV01000006.1"/>
</dbReference>
<keyword evidence="2" id="KW-1185">Reference proteome</keyword>
<dbReference type="AlphaFoldDB" id="A0A432M7B8"/>